<evidence type="ECO:0000259" key="8">
    <source>
        <dbReference type="Pfam" id="PF15711"/>
    </source>
</evidence>
<evidence type="ECO:0000256" key="5">
    <source>
        <dbReference type="ARBA" id="ARBA00022734"/>
    </source>
</evidence>
<reference evidence="10" key="1">
    <citation type="submission" date="2025-08" db="UniProtKB">
        <authorList>
            <consortium name="RefSeq"/>
        </authorList>
    </citation>
    <scope>IDENTIFICATION</scope>
    <source>
        <tissue evidence="10">Sperm</tissue>
    </source>
</reference>
<name>A0AAJ7TT69_PETMA</name>
<dbReference type="InterPro" id="IPR039477">
    <property type="entry name" value="ILEI/PANDER_dom"/>
</dbReference>
<feature type="transmembrane region" description="Helical" evidence="7">
    <location>
        <begin position="6"/>
        <end position="24"/>
    </location>
</feature>
<dbReference type="GO" id="GO:0030246">
    <property type="term" value="F:carbohydrate binding"/>
    <property type="evidence" value="ECO:0007669"/>
    <property type="project" value="UniProtKB-KW"/>
</dbReference>
<keyword evidence="9" id="KW-1185">Reference proteome</keyword>
<keyword evidence="5" id="KW-0430">Lectin</keyword>
<keyword evidence="7" id="KW-0812">Transmembrane</keyword>
<evidence type="ECO:0000313" key="9">
    <source>
        <dbReference type="Proteomes" id="UP001318040"/>
    </source>
</evidence>
<dbReference type="Proteomes" id="UP001318040">
    <property type="component" value="Chromosome 36"/>
</dbReference>
<feature type="domain" description="ILEI/PANDER" evidence="8">
    <location>
        <begin position="105"/>
        <end position="191"/>
    </location>
</feature>
<keyword evidence="6" id="KW-1015">Disulfide bond</keyword>
<keyword evidence="3" id="KW-0964">Secreted</keyword>
<comment type="similarity">
    <text evidence="2">Belongs to the FAM3 family.</text>
</comment>
<keyword evidence="7" id="KW-0472">Membrane</keyword>
<dbReference type="InterPro" id="IPR039220">
    <property type="entry name" value="FAM3"/>
</dbReference>
<evidence type="ECO:0000256" key="4">
    <source>
        <dbReference type="ARBA" id="ARBA00022729"/>
    </source>
</evidence>
<comment type="subcellular location">
    <subcellularLocation>
        <location evidence="1">Secreted</location>
    </subcellularLocation>
</comment>
<keyword evidence="4" id="KW-0732">Signal</keyword>
<dbReference type="KEGG" id="pmrn:116949383"/>
<accession>A0AAJ7TT69</accession>
<evidence type="ECO:0000256" key="7">
    <source>
        <dbReference type="SAM" id="Phobius"/>
    </source>
</evidence>
<dbReference type="AlphaFoldDB" id="A0AAJ7TT69"/>
<dbReference type="GO" id="GO:0005576">
    <property type="term" value="C:extracellular region"/>
    <property type="evidence" value="ECO:0007669"/>
    <property type="project" value="UniProtKB-SubCell"/>
</dbReference>
<evidence type="ECO:0000256" key="2">
    <source>
        <dbReference type="ARBA" id="ARBA00010905"/>
    </source>
</evidence>
<dbReference type="PANTHER" id="PTHR14592">
    <property type="entry name" value="UNCHARACTERIZED FAM3"/>
    <property type="match status" value="1"/>
</dbReference>
<proteinExistence type="inferred from homology"/>
<evidence type="ECO:0000256" key="6">
    <source>
        <dbReference type="ARBA" id="ARBA00023157"/>
    </source>
</evidence>
<organism evidence="9 10">
    <name type="scientific">Petromyzon marinus</name>
    <name type="common">Sea lamprey</name>
    <dbReference type="NCBI Taxonomy" id="7757"/>
    <lineage>
        <taxon>Eukaryota</taxon>
        <taxon>Metazoa</taxon>
        <taxon>Chordata</taxon>
        <taxon>Craniata</taxon>
        <taxon>Vertebrata</taxon>
        <taxon>Cyclostomata</taxon>
        <taxon>Hyperoartia</taxon>
        <taxon>Petromyzontiformes</taxon>
        <taxon>Petromyzontidae</taxon>
        <taxon>Petromyzon</taxon>
    </lineage>
</organism>
<dbReference type="CDD" id="cd13940">
    <property type="entry name" value="ILEI_FAM3C"/>
    <property type="match status" value="1"/>
</dbReference>
<keyword evidence="7" id="KW-1133">Transmembrane helix</keyword>
<evidence type="ECO:0000256" key="3">
    <source>
        <dbReference type="ARBA" id="ARBA00022525"/>
    </source>
</evidence>
<dbReference type="PROSITE" id="PS52031">
    <property type="entry name" value="GG_LECTIN"/>
    <property type="match status" value="1"/>
</dbReference>
<sequence length="229" mass="25358">MRLSGMLVRVLVIAGCIGLLWLMLSNIVRPYALRALDMELSKDESKMEKKIVPMVVKNDCDMEKPCPPNNFAFRITSGAADVVGPNICFWNKTVMSSVLNNVGVGLNIALINGQTGQVTNTGHFDMWQGDVKLLIEFLNGIKEGTIVLLASFDDPFTKLNDEARALFVKLGSSIVNSLAFRESWVFVGALGIEGKSPFEARLENKKETNKYDGWPEMVELEGCIPRKLT</sequence>
<evidence type="ECO:0000313" key="10">
    <source>
        <dbReference type="RefSeq" id="XP_032822541.1"/>
    </source>
</evidence>
<protein>
    <submittedName>
        <fullName evidence="10">Protein FAM3C-like</fullName>
    </submittedName>
</protein>
<gene>
    <name evidence="10" type="primary">LOC116949383</name>
</gene>
<evidence type="ECO:0000256" key="1">
    <source>
        <dbReference type="ARBA" id="ARBA00004613"/>
    </source>
</evidence>
<dbReference type="Pfam" id="PF15711">
    <property type="entry name" value="ILEI"/>
    <property type="match status" value="1"/>
</dbReference>
<dbReference type="InterPro" id="IPR039475">
    <property type="entry name" value="ILEI_FAM3C"/>
</dbReference>
<dbReference type="GeneID" id="116949383"/>
<dbReference type="RefSeq" id="XP_032822541.1">
    <property type="nucleotide sequence ID" value="XM_032966650.1"/>
</dbReference>